<feature type="compositionally biased region" description="Polar residues" evidence="1">
    <location>
        <begin position="521"/>
        <end position="531"/>
    </location>
</feature>
<keyword evidence="3" id="KW-1185">Reference proteome</keyword>
<organism evidence="2 3">
    <name type="scientific">Gibberella subglutinans</name>
    <name type="common">Fusarium subglutinans</name>
    <dbReference type="NCBI Taxonomy" id="42677"/>
    <lineage>
        <taxon>Eukaryota</taxon>
        <taxon>Fungi</taxon>
        <taxon>Dikarya</taxon>
        <taxon>Ascomycota</taxon>
        <taxon>Pezizomycotina</taxon>
        <taxon>Sordariomycetes</taxon>
        <taxon>Hypocreomycetidae</taxon>
        <taxon>Hypocreales</taxon>
        <taxon>Nectriaceae</taxon>
        <taxon>Fusarium</taxon>
        <taxon>Fusarium fujikuroi species complex</taxon>
    </lineage>
</organism>
<reference evidence="2 3" key="1">
    <citation type="submission" date="2020-05" db="EMBL/GenBank/DDBJ databases">
        <title>Identification and distribution of gene clusters putatively required for synthesis of sphingolipid metabolism inhibitors in phylogenetically diverse species of the filamentous fungus Fusarium.</title>
        <authorList>
            <person name="Kim H.-S."/>
            <person name="Busman M."/>
            <person name="Brown D.W."/>
            <person name="Divon H."/>
            <person name="Uhlig S."/>
            <person name="Proctor R.H."/>
        </authorList>
    </citation>
    <scope>NUCLEOTIDE SEQUENCE [LARGE SCALE GENOMIC DNA]</scope>
    <source>
        <strain evidence="2 3">NRRL 66333</strain>
    </source>
</reference>
<evidence type="ECO:0000313" key="3">
    <source>
        <dbReference type="Proteomes" id="UP000547976"/>
    </source>
</evidence>
<proteinExistence type="predicted"/>
<name>A0A8H5NTQ2_GIBSU</name>
<feature type="region of interest" description="Disordered" evidence="1">
    <location>
        <begin position="698"/>
        <end position="724"/>
    </location>
</feature>
<gene>
    <name evidence="2" type="ORF">FSUBG_13704</name>
</gene>
<protein>
    <submittedName>
        <fullName evidence="2">Uncharacterized protein</fullName>
    </submittedName>
</protein>
<dbReference type="EMBL" id="JAAOAV010000381">
    <property type="protein sequence ID" value="KAF5578871.1"/>
    <property type="molecule type" value="Genomic_DNA"/>
</dbReference>
<feature type="region of interest" description="Disordered" evidence="1">
    <location>
        <begin position="609"/>
        <end position="633"/>
    </location>
</feature>
<feature type="compositionally biased region" description="Polar residues" evidence="1">
    <location>
        <begin position="501"/>
        <end position="514"/>
    </location>
</feature>
<accession>A0A8H5NTQ2</accession>
<evidence type="ECO:0000256" key="1">
    <source>
        <dbReference type="SAM" id="MobiDB-lite"/>
    </source>
</evidence>
<dbReference type="OrthoDB" id="5427329at2759"/>
<feature type="region of interest" description="Disordered" evidence="1">
    <location>
        <begin position="478"/>
        <end position="562"/>
    </location>
</feature>
<comment type="caution">
    <text evidence="2">The sequence shown here is derived from an EMBL/GenBank/DDBJ whole genome shotgun (WGS) entry which is preliminary data.</text>
</comment>
<dbReference type="GeneID" id="59313342"/>
<evidence type="ECO:0000313" key="2">
    <source>
        <dbReference type="EMBL" id="KAF5578871.1"/>
    </source>
</evidence>
<dbReference type="AlphaFoldDB" id="A0A8H5NTQ2"/>
<dbReference type="RefSeq" id="XP_036530828.1">
    <property type="nucleotide sequence ID" value="XM_036678624.1"/>
</dbReference>
<dbReference type="Proteomes" id="UP000547976">
    <property type="component" value="Unassembled WGS sequence"/>
</dbReference>
<feature type="compositionally biased region" description="Basic and acidic residues" evidence="1">
    <location>
        <begin position="609"/>
        <end position="628"/>
    </location>
</feature>
<sequence length="724" mass="82146">MQTIHNDQQQRAPTAPVRRKITEKDFIQNWGHFWYELDDAIFTCSDKVIKERKKDIDLLNKQHKKKTKANLENEQDNDTKSNLAKIFHILEKKIEDNEASDIHVDEKIAVPKQSSQLCTDKDGKDWCNLSSNPFDLYDFYVSEDDWNCYMNSLAADMKFKATLVPRLHSPYVAFLTTPSQEVEVVQGAYGAFLEATRPPKPADEEARVNHVKQLAGNLKLKSWHKHAHVADLDDNQIFKQCARGVRFQSSLNYRKIEVAAGERDPKYDQKAIMGNQSASKVASSLGWKHNNDLTFINEHDRYGINWKAAFTLQSIASSNYIFAPIPREATLIQKNIKEISYEKAWQNLFIFEHELKSLLEGRNPPAGQLWIRTNCPTATDTDNSEISEKQASGGWGSLDVVEEEQYQTNSKNTTTQAGKFTRTSVTIDNSCTISQQRATKGIRFYPFGRSFYHRAESLLDSILFAELKEFARSRVTDTLGNSQADKTKEKVFGKRNMPPDGNSNTKWTGDNQGGNLPPGGSTKNQNKSGNDGLNKDRDDMAEYGNPEAVSKRQRNTSRYLDTGEFEPLGKKVNVEGRGADLRARYDVERERQQSYSVLKWNFEALRANEKTSKSQEVKPKLPDGKRAPPSEMKQNRVIRQLEVHPDYISNDGITMSMAAVTLQHQREIKDRYKSHISGFATGRQNFLDDSLGAIQTHQSAYTSQNESRGGGSEANLGNYHFGLS</sequence>
<feature type="compositionally biased region" description="Polar residues" evidence="1">
    <location>
        <begin position="698"/>
        <end position="707"/>
    </location>
</feature>